<keyword evidence="5" id="KW-0949">S-adenosyl-L-methionine</keyword>
<evidence type="ECO:0000313" key="7">
    <source>
        <dbReference type="EMBL" id="MEQ2471005.1"/>
    </source>
</evidence>
<sequence>MRQVIVFAGTTEGRQISEWLAAAGVETLCSVATEYGELLVEKQPHLSVRQGRLLPEEMEQLLETEGKPLVLDVTHPYAVAVSANIKTACAQAGCEYLRLIRPSLMRKNRKNEVSKEMTNTVTDKNAGKTAEEIVVVESVEAAVNFLKTTEGSIFVTTGSKELAKFTALPDYRNRVYARVLATPEVVIQCTEAGFTGPHLICMQGPFSKELNLAMLRSTGAAWMVTKEAGRAGGFEEKMTAAKEAGVKVVLIGRPQEQEGLSIEDGVKLLAERFHIVPLSESNSPNCEKKEENNKLNSTYFCNKEQERIAYLIGIGMGTPDHLTGEARAAFEKADCILGSGRMLDSFKATGKPLFDAYDPAKMLAYVQDHPEHHTIAVALSGDVGFYSGAKRLITAFEGAGIHTELITGISSVTYFCSRLKIAWEDVKLMSIHGRRENLIAAVRTHFRTFTLLGGKDNVASLCEKLEKYGFENVKLYIGERLHYPEERITEGTPAELKEKAFDSLCVAIIENPSYTSGLRSCIPDEEFQRGDAPMTKSEVRSLSVAKLNLNRDSIAWDIGAGTGSVTIEMALAAADGEVYAIEKKPAAAALIEENAKKFGTPNVEVHVGTAPEALTDLPAPTHAFIGGSSGNMKEILKLLLDRNSRVRVVINAITLETVAEANSCFKELGFTDVDITQIQAAKAKKVGPYEMMMGQNPVYIFAGTGKGEA</sequence>
<dbReference type="Pfam" id="PF02571">
    <property type="entry name" value="CbiJ"/>
    <property type="match status" value="1"/>
</dbReference>
<dbReference type="Gene3D" id="3.30.950.10">
    <property type="entry name" value="Methyltransferase, Cobalt-precorrin-4 Transmethylase, Domain 2"/>
    <property type="match status" value="1"/>
</dbReference>
<dbReference type="InterPro" id="IPR012818">
    <property type="entry name" value="CbiE"/>
</dbReference>
<dbReference type="Proteomes" id="UP001438008">
    <property type="component" value="Unassembled WGS sequence"/>
</dbReference>
<dbReference type="RefSeq" id="WP_349163315.1">
    <property type="nucleotide sequence ID" value="NZ_JBBMFE010000001.1"/>
</dbReference>
<name>A0ABV1FDX1_9FIRM</name>
<dbReference type="InterPro" id="IPR029063">
    <property type="entry name" value="SAM-dependent_MTases_sf"/>
</dbReference>
<dbReference type="InterPro" id="IPR014008">
    <property type="entry name" value="Cbl_synth_MTase_CbiT"/>
</dbReference>
<evidence type="ECO:0000256" key="3">
    <source>
        <dbReference type="ARBA" id="ARBA00022603"/>
    </source>
</evidence>
<evidence type="ECO:0000313" key="8">
    <source>
        <dbReference type="Proteomes" id="UP001438008"/>
    </source>
</evidence>
<dbReference type="PROSITE" id="PS51014">
    <property type="entry name" value="COBK_CBIJ"/>
    <property type="match status" value="1"/>
</dbReference>
<keyword evidence="3" id="KW-0489">Methyltransferase</keyword>
<dbReference type="Gene3D" id="3.40.50.150">
    <property type="entry name" value="Vaccinia Virus protein VP39"/>
    <property type="match status" value="1"/>
</dbReference>
<accession>A0ABV1FDX1</accession>
<evidence type="ECO:0000256" key="5">
    <source>
        <dbReference type="ARBA" id="ARBA00022691"/>
    </source>
</evidence>
<dbReference type="NCBIfam" id="TIGR02467">
    <property type="entry name" value="CbiE"/>
    <property type="match status" value="1"/>
</dbReference>
<dbReference type="InterPro" id="IPR014776">
    <property type="entry name" value="4pyrrole_Mease_sub2"/>
</dbReference>
<gene>
    <name evidence="7" type="primary">cbiE</name>
    <name evidence="7" type="ORF">WMO29_00585</name>
</gene>
<proteinExistence type="predicted"/>
<dbReference type="SUPFAM" id="SSF53335">
    <property type="entry name" value="S-adenosyl-L-methionine-dependent methyltransferases"/>
    <property type="match status" value="1"/>
</dbReference>
<dbReference type="PANTHER" id="PTHR43182">
    <property type="entry name" value="COBALT-PRECORRIN-6B C(15)-METHYLTRANSFERASE (DECARBOXYLATING)"/>
    <property type="match status" value="1"/>
</dbReference>
<keyword evidence="8" id="KW-1185">Reference proteome</keyword>
<dbReference type="SUPFAM" id="SSF53790">
    <property type="entry name" value="Tetrapyrrole methylase"/>
    <property type="match status" value="1"/>
</dbReference>
<dbReference type="InterPro" id="IPR000878">
    <property type="entry name" value="4pyrrol_Mease"/>
</dbReference>
<comment type="caution">
    <text evidence="7">The sequence shown here is derived from an EMBL/GenBank/DDBJ whole genome shotgun (WGS) entry which is preliminary data.</text>
</comment>
<dbReference type="EMBL" id="JBBMFE010000001">
    <property type="protein sequence ID" value="MEQ2471005.1"/>
    <property type="molecule type" value="Genomic_DNA"/>
</dbReference>
<dbReference type="Pfam" id="PF00590">
    <property type="entry name" value="TP_methylase"/>
    <property type="match status" value="1"/>
</dbReference>
<evidence type="ECO:0000256" key="2">
    <source>
        <dbReference type="ARBA" id="ARBA00022573"/>
    </source>
</evidence>
<evidence type="ECO:0000256" key="1">
    <source>
        <dbReference type="ARBA" id="ARBA00004953"/>
    </source>
</evidence>
<dbReference type="InterPro" id="IPR014777">
    <property type="entry name" value="4pyrrole_Mease_sub1"/>
</dbReference>
<dbReference type="InterPro" id="IPR003723">
    <property type="entry name" value="Precorrin-6x_reduct"/>
</dbReference>
<dbReference type="InterPro" id="IPR050714">
    <property type="entry name" value="Cobalamin_biosynth_MTase"/>
</dbReference>
<dbReference type="InterPro" id="IPR035996">
    <property type="entry name" value="4pyrrol_Methylase_sf"/>
</dbReference>
<dbReference type="PANTHER" id="PTHR43182:SF1">
    <property type="entry name" value="COBALT-PRECORRIN-7 C(5)-METHYLTRANSFERASE"/>
    <property type="match status" value="1"/>
</dbReference>
<keyword evidence="4" id="KW-0808">Transferase</keyword>
<evidence type="ECO:0000256" key="4">
    <source>
        <dbReference type="ARBA" id="ARBA00022679"/>
    </source>
</evidence>
<keyword evidence="2" id="KW-0169">Cobalamin biosynthesis</keyword>
<reference evidence="7 8" key="1">
    <citation type="submission" date="2024-03" db="EMBL/GenBank/DDBJ databases">
        <title>Human intestinal bacterial collection.</title>
        <authorList>
            <person name="Pauvert C."/>
            <person name="Hitch T.C.A."/>
            <person name="Clavel T."/>
        </authorList>
    </citation>
    <scope>NUCLEOTIDE SEQUENCE [LARGE SCALE GENOMIC DNA]</scope>
    <source>
        <strain evidence="7 8">CLA-AA-H132</strain>
    </source>
</reference>
<dbReference type="Gene3D" id="3.40.1010.10">
    <property type="entry name" value="Cobalt-precorrin-4 Transmethylase, Domain 1"/>
    <property type="match status" value="1"/>
</dbReference>
<protein>
    <submittedName>
        <fullName evidence="7">Precorrin-6y C5,15-methyltransferase (Decarboxylating) subunit CbiE</fullName>
    </submittedName>
</protein>
<dbReference type="CDD" id="cd11644">
    <property type="entry name" value="Precorrin-6Y-MT"/>
    <property type="match status" value="1"/>
</dbReference>
<dbReference type="NCBIfam" id="TIGR02469">
    <property type="entry name" value="CbiT"/>
    <property type="match status" value="1"/>
</dbReference>
<evidence type="ECO:0000259" key="6">
    <source>
        <dbReference type="Pfam" id="PF00590"/>
    </source>
</evidence>
<dbReference type="CDD" id="cd02440">
    <property type="entry name" value="AdoMet_MTases"/>
    <property type="match status" value="1"/>
</dbReference>
<comment type="pathway">
    <text evidence="1">Cofactor biosynthesis; adenosylcobalamin biosynthesis.</text>
</comment>
<feature type="domain" description="Tetrapyrrole methylase" evidence="6">
    <location>
        <begin position="310"/>
        <end position="496"/>
    </location>
</feature>
<organism evidence="7 8">
    <name type="scientific">Laedolimicola intestinihominis</name>
    <dbReference type="NCBI Taxonomy" id="3133166"/>
    <lineage>
        <taxon>Bacteria</taxon>
        <taxon>Bacillati</taxon>
        <taxon>Bacillota</taxon>
        <taxon>Clostridia</taxon>
        <taxon>Lachnospirales</taxon>
        <taxon>Lachnospiraceae</taxon>
        <taxon>Laedolimicola</taxon>
    </lineage>
</organism>